<protein>
    <submittedName>
        <fullName evidence="1">Uncharacterized protein</fullName>
    </submittedName>
</protein>
<accession>A0ABQ4R436</accession>
<evidence type="ECO:0000313" key="2">
    <source>
        <dbReference type="Proteomes" id="UP001055167"/>
    </source>
</evidence>
<keyword evidence="2" id="KW-1185">Reference proteome</keyword>
<sequence length="127" mass="13507">MTEQPDLEGKRVVAPDAPGIWLVLLGQRRHITEPDVYDALFPDGNGLVSEPALTALPVGPALGAGTGLIRRDGDPAIYLLAVAPDGTALRHWITTEETFHRLHLDPQKIYTVAAADVAAIEEGAALP</sequence>
<dbReference type="RefSeq" id="WP_128560475.1">
    <property type="nucleotide sequence ID" value="NZ_BPQH01000013.1"/>
</dbReference>
<reference evidence="1" key="2">
    <citation type="submission" date="2021-08" db="EMBL/GenBank/DDBJ databases">
        <authorList>
            <person name="Tani A."/>
            <person name="Ola A."/>
            <person name="Ogura Y."/>
            <person name="Katsura K."/>
            <person name="Hayashi T."/>
        </authorList>
    </citation>
    <scope>NUCLEOTIDE SEQUENCE</scope>
    <source>
        <strain evidence="1">KCTC 52305</strain>
    </source>
</reference>
<gene>
    <name evidence="1" type="ORF">OPKNFCMD_4257</name>
</gene>
<organism evidence="1 2">
    <name type="scientific">Methylobacterium crusticola</name>
    <dbReference type="NCBI Taxonomy" id="1697972"/>
    <lineage>
        <taxon>Bacteria</taxon>
        <taxon>Pseudomonadati</taxon>
        <taxon>Pseudomonadota</taxon>
        <taxon>Alphaproteobacteria</taxon>
        <taxon>Hyphomicrobiales</taxon>
        <taxon>Methylobacteriaceae</taxon>
        <taxon>Methylobacterium</taxon>
    </lineage>
</organism>
<name>A0ABQ4R436_9HYPH</name>
<reference evidence="1" key="1">
    <citation type="journal article" date="2021" name="Front. Microbiol.">
        <title>Comprehensive Comparative Genomics and Phenotyping of Methylobacterium Species.</title>
        <authorList>
            <person name="Alessa O."/>
            <person name="Ogura Y."/>
            <person name="Fujitani Y."/>
            <person name="Takami H."/>
            <person name="Hayashi T."/>
            <person name="Sahin N."/>
            <person name="Tani A."/>
        </authorList>
    </citation>
    <scope>NUCLEOTIDE SEQUENCE</scope>
    <source>
        <strain evidence="1">KCTC 52305</strain>
    </source>
</reference>
<comment type="caution">
    <text evidence="1">The sequence shown here is derived from an EMBL/GenBank/DDBJ whole genome shotgun (WGS) entry which is preliminary data.</text>
</comment>
<dbReference type="Proteomes" id="UP001055167">
    <property type="component" value="Unassembled WGS sequence"/>
</dbReference>
<dbReference type="EMBL" id="BPQH01000013">
    <property type="protein sequence ID" value="GJD51502.1"/>
    <property type="molecule type" value="Genomic_DNA"/>
</dbReference>
<evidence type="ECO:0000313" key="1">
    <source>
        <dbReference type="EMBL" id="GJD51502.1"/>
    </source>
</evidence>
<proteinExistence type="predicted"/>